<dbReference type="GO" id="GO:0016192">
    <property type="term" value="P:vesicle-mediated transport"/>
    <property type="evidence" value="ECO:0007669"/>
    <property type="project" value="UniProtKB-KW"/>
</dbReference>
<keyword evidence="10" id="KW-0675">Receptor</keyword>
<dbReference type="Proteomes" id="UP000708148">
    <property type="component" value="Unassembled WGS sequence"/>
</dbReference>
<keyword evidence="3" id="KW-0813">Transport</keyword>
<accession>A0A8S1IS25</accession>
<evidence type="ECO:0000256" key="10">
    <source>
        <dbReference type="ARBA" id="ARBA00023170"/>
    </source>
</evidence>
<dbReference type="Pfam" id="PF00810">
    <property type="entry name" value="ER_lumen_recept"/>
    <property type="match status" value="1"/>
</dbReference>
<evidence type="ECO:0000256" key="8">
    <source>
        <dbReference type="ARBA" id="ARBA00022989"/>
    </source>
</evidence>
<evidence type="ECO:0000256" key="9">
    <source>
        <dbReference type="ARBA" id="ARBA00023136"/>
    </source>
</evidence>
<evidence type="ECO:0000256" key="1">
    <source>
        <dbReference type="ARBA" id="ARBA00004477"/>
    </source>
</evidence>
<protein>
    <recommendedName>
        <fullName evidence="14">ER lumen protein retaining receptor</fullName>
    </recommendedName>
</protein>
<dbReference type="GO" id="GO:0015031">
    <property type="term" value="P:protein transport"/>
    <property type="evidence" value="ECO:0007669"/>
    <property type="project" value="UniProtKB-KW"/>
</dbReference>
<comment type="caution">
    <text evidence="12">The sequence shown here is derived from an EMBL/GenBank/DDBJ whole genome shotgun (WGS) entry which is preliminary data.</text>
</comment>
<evidence type="ECO:0008006" key="14">
    <source>
        <dbReference type="Google" id="ProtNLM"/>
    </source>
</evidence>
<evidence type="ECO:0000256" key="5">
    <source>
        <dbReference type="ARBA" id="ARBA00022824"/>
    </source>
</evidence>
<dbReference type="GO" id="GO:0046923">
    <property type="term" value="F:ER retention sequence binding"/>
    <property type="evidence" value="ECO:0007669"/>
    <property type="project" value="InterPro"/>
</dbReference>
<dbReference type="InterPro" id="IPR000133">
    <property type="entry name" value="ER_ret_rcpt"/>
</dbReference>
<keyword evidence="6" id="KW-0931">ER-Golgi transport</keyword>
<keyword evidence="13" id="KW-1185">Reference proteome</keyword>
<evidence type="ECO:0000256" key="7">
    <source>
        <dbReference type="ARBA" id="ARBA00022927"/>
    </source>
</evidence>
<dbReference type="EMBL" id="CAJHUC010000598">
    <property type="protein sequence ID" value="CAD7697071.1"/>
    <property type="molecule type" value="Genomic_DNA"/>
</dbReference>
<feature type="transmembrane region" description="Helical" evidence="11">
    <location>
        <begin position="111"/>
        <end position="130"/>
    </location>
</feature>
<dbReference type="AlphaFoldDB" id="A0A8S1IS25"/>
<sequence>MFPDDEKSKTSKDSLVAVVRWLKSRSPREKTILSVATGILALFILWIVIEDHDFLFVLAETCHFVGIALLVYKLFINKTCVGISLRSQELTFLFLAARLYCSFMMEYDIHTVLDALTLVATGWVMYTMMFQLKHTYQVELDTLMTAYVAGPAVLLAIIIHPSTTHIWIHKVLWASCVYIEAVSVLPQLRLMQKNKVVERFTGHYVFCLGLSRFFSCAHWILQIMDGNSLLMHIWGYGPWPLLVLLSEVVQTFILADFCYYYVKSYAQGSGVVRLPENVV</sequence>
<feature type="transmembrane region" description="Helical" evidence="11">
    <location>
        <begin position="31"/>
        <end position="49"/>
    </location>
</feature>
<organism evidence="12 13">
    <name type="scientific">Ostreobium quekettii</name>
    <dbReference type="NCBI Taxonomy" id="121088"/>
    <lineage>
        <taxon>Eukaryota</taxon>
        <taxon>Viridiplantae</taxon>
        <taxon>Chlorophyta</taxon>
        <taxon>core chlorophytes</taxon>
        <taxon>Ulvophyceae</taxon>
        <taxon>TCBD clade</taxon>
        <taxon>Bryopsidales</taxon>
        <taxon>Ostreobineae</taxon>
        <taxon>Ostreobiaceae</taxon>
        <taxon>Ostreobium</taxon>
    </lineage>
</organism>
<feature type="transmembrane region" description="Helical" evidence="11">
    <location>
        <begin position="142"/>
        <end position="160"/>
    </location>
</feature>
<feature type="transmembrane region" description="Helical" evidence="11">
    <location>
        <begin position="241"/>
        <end position="262"/>
    </location>
</feature>
<dbReference type="GO" id="GO:0006621">
    <property type="term" value="P:protein retention in ER lumen"/>
    <property type="evidence" value="ECO:0007669"/>
    <property type="project" value="InterPro"/>
</dbReference>
<dbReference type="PANTHER" id="PTHR10585">
    <property type="entry name" value="ER LUMEN PROTEIN RETAINING RECEPTOR"/>
    <property type="match status" value="1"/>
</dbReference>
<gene>
    <name evidence="12" type="ORF">OSTQU699_LOCUS2432</name>
</gene>
<keyword evidence="7" id="KW-0653">Protein transport</keyword>
<evidence type="ECO:0000313" key="12">
    <source>
        <dbReference type="EMBL" id="CAD7697071.1"/>
    </source>
</evidence>
<dbReference type="GO" id="GO:0005789">
    <property type="term" value="C:endoplasmic reticulum membrane"/>
    <property type="evidence" value="ECO:0007669"/>
    <property type="project" value="UniProtKB-SubCell"/>
</dbReference>
<dbReference type="PRINTS" id="PR00660">
    <property type="entry name" value="ERLUMENR"/>
</dbReference>
<evidence type="ECO:0000256" key="11">
    <source>
        <dbReference type="SAM" id="Phobius"/>
    </source>
</evidence>
<proteinExistence type="inferred from homology"/>
<keyword evidence="5" id="KW-0256">Endoplasmic reticulum</keyword>
<keyword evidence="8 11" id="KW-1133">Transmembrane helix</keyword>
<keyword evidence="9 11" id="KW-0472">Membrane</keyword>
<dbReference type="OrthoDB" id="7694678at2759"/>
<evidence type="ECO:0000256" key="3">
    <source>
        <dbReference type="ARBA" id="ARBA00022448"/>
    </source>
</evidence>
<reference evidence="12" key="1">
    <citation type="submission" date="2020-12" db="EMBL/GenBank/DDBJ databases">
        <authorList>
            <person name="Iha C."/>
        </authorList>
    </citation>
    <scope>NUCLEOTIDE SEQUENCE</scope>
</reference>
<keyword evidence="4 11" id="KW-0812">Transmembrane</keyword>
<evidence type="ECO:0000256" key="6">
    <source>
        <dbReference type="ARBA" id="ARBA00022892"/>
    </source>
</evidence>
<evidence type="ECO:0000256" key="2">
    <source>
        <dbReference type="ARBA" id="ARBA00010120"/>
    </source>
</evidence>
<comment type="similarity">
    <text evidence="2">Belongs to the ERD2 family.</text>
</comment>
<name>A0A8S1IS25_9CHLO</name>
<feature type="transmembrane region" description="Helical" evidence="11">
    <location>
        <begin position="55"/>
        <end position="75"/>
    </location>
</feature>
<evidence type="ECO:0000256" key="4">
    <source>
        <dbReference type="ARBA" id="ARBA00022692"/>
    </source>
</evidence>
<evidence type="ECO:0000313" key="13">
    <source>
        <dbReference type="Proteomes" id="UP000708148"/>
    </source>
</evidence>
<comment type="subcellular location">
    <subcellularLocation>
        <location evidence="1">Endoplasmic reticulum membrane</location>
        <topology evidence="1">Multi-pass membrane protein</topology>
    </subcellularLocation>
</comment>
<feature type="transmembrane region" description="Helical" evidence="11">
    <location>
        <begin position="200"/>
        <end position="221"/>
    </location>
</feature>